<feature type="domain" description="WCX" evidence="2">
    <location>
        <begin position="238"/>
        <end position="313"/>
    </location>
</feature>
<comment type="caution">
    <text evidence="3">The sequence shown here is derived from an EMBL/GenBank/DDBJ whole genome shotgun (WGS) entry which is preliminary data.</text>
</comment>
<feature type="domain" description="WYL" evidence="1">
    <location>
        <begin position="147"/>
        <end position="208"/>
    </location>
</feature>
<dbReference type="InterPro" id="IPR051534">
    <property type="entry name" value="CBASS_pafABC_assoc_protein"/>
</dbReference>
<dbReference type="PANTHER" id="PTHR34580:SF1">
    <property type="entry name" value="PROTEIN PAFC"/>
    <property type="match status" value="1"/>
</dbReference>
<protein>
    <submittedName>
        <fullName evidence="3">Uncharacterized protein</fullName>
    </submittedName>
</protein>
<evidence type="ECO:0000313" key="4">
    <source>
        <dbReference type="Proteomes" id="UP000036356"/>
    </source>
</evidence>
<dbReference type="RefSeq" id="WP_047810387.1">
    <property type="nucleotide sequence ID" value="NZ_LDZY01000008.1"/>
</dbReference>
<dbReference type="EMBL" id="LDZY01000008">
    <property type="protein sequence ID" value="KLU65412.1"/>
    <property type="molecule type" value="Genomic_DNA"/>
</dbReference>
<evidence type="ECO:0000259" key="1">
    <source>
        <dbReference type="Pfam" id="PF13280"/>
    </source>
</evidence>
<keyword evidence="4" id="KW-1185">Reference proteome</keyword>
<evidence type="ECO:0000259" key="2">
    <source>
        <dbReference type="Pfam" id="PF25583"/>
    </source>
</evidence>
<evidence type="ECO:0000313" key="3">
    <source>
        <dbReference type="EMBL" id="KLU65412.1"/>
    </source>
</evidence>
<dbReference type="InterPro" id="IPR057727">
    <property type="entry name" value="WCX_dom"/>
</dbReference>
<dbReference type="InterPro" id="IPR026881">
    <property type="entry name" value="WYL_dom"/>
</dbReference>
<dbReference type="Pfam" id="PF13280">
    <property type="entry name" value="WYL"/>
    <property type="match status" value="1"/>
</dbReference>
<dbReference type="PANTHER" id="PTHR34580">
    <property type="match status" value="1"/>
</dbReference>
<dbReference type="STRING" id="476652.DEAC_c25490"/>
<accession>A0A0J1FQ04</accession>
<dbReference type="PROSITE" id="PS52050">
    <property type="entry name" value="WYL"/>
    <property type="match status" value="1"/>
</dbReference>
<dbReference type="AlphaFoldDB" id="A0A0J1FQ04"/>
<proteinExistence type="predicted"/>
<dbReference type="PATRIC" id="fig|476652.3.peg.2663"/>
<dbReference type="Pfam" id="PF25583">
    <property type="entry name" value="WCX"/>
    <property type="match status" value="1"/>
</dbReference>
<reference evidence="3 4" key="1">
    <citation type="submission" date="2015-06" db="EMBL/GenBank/DDBJ databases">
        <title>Draft genome of the moderately acidophilic sulfate reducer Candidatus Desulfosporosinus acididurans strain M1.</title>
        <authorList>
            <person name="Poehlein A."/>
            <person name="Petzsch P."/>
            <person name="Johnson B.D."/>
            <person name="Schloemann M."/>
            <person name="Daniel R."/>
            <person name="Muehling M."/>
        </authorList>
    </citation>
    <scope>NUCLEOTIDE SEQUENCE [LARGE SCALE GENOMIC DNA]</scope>
    <source>
        <strain evidence="3 4">M1</strain>
    </source>
</reference>
<gene>
    <name evidence="3" type="ORF">DEAC_c25490</name>
</gene>
<dbReference type="Proteomes" id="UP000036356">
    <property type="component" value="Unassembled WGS sequence"/>
</dbReference>
<name>A0A0J1FQ04_9FIRM</name>
<sequence length="320" mass="36680">MDMIERLEKIMALIEAHPEGLTGKALSEACGVPWGTMKQDLRALLLSPEHSIPLYTDHDESNDESGEDLLNPDVKWFMGTAEKQFTPVHLNVREALGVLRVLEVLQEENSLKESLKQKILSGFDLGTEETYRYIKGDYTPLEPIKGEIFASIEKAVQTNRKLNIIFKGRSITVDPLGIVYYSRLRKWYFVARQGDTIKNYNLNNIIEVSETDQAYTYPEGFSLKTWFGPRWGVEYGELIRVKVRFLNRSQTLAKVRKDVAHRKSKLTPMDDGSLIFEDMIIGVNEFINWILGFGSAAEILEPNELRKLILDQICKTLENY</sequence>
<organism evidence="3 4">
    <name type="scientific">Desulfosporosinus acididurans</name>
    <dbReference type="NCBI Taxonomy" id="476652"/>
    <lineage>
        <taxon>Bacteria</taxon>
        <taxon>Bacillati</taxon>
        <taxon>Bacillota</taxon>
        <taxon>Clostridia</taxon>
        <taxon>Eubacteriales</taxon>
        <taxon>Desulfitobacteriaceae</taxon>
        <taxon>Desulfosporosinus</taxon>
    </lineage>
</organism>